<dbReference type="GO" id="GO:0015074">
    <property type="term" value="P:DNA integration"/>
    <property type="evidence" value="ECO:0007669"/>
    <property type="project" value="UniProtKB-KW"/>
</dbReference>
<dbReference type="PROSITE" id="PS51900">
    <property type="entry name" value="CB"/>
    <property type="match status" value="1"/>
</dbReference>
<evidence type="ECO:0000259" key="6">
    <source>
        <dbReference type="PROSITE" id="PS51898"/>
    </source>
</evidence>
<dbReference type="Pfam" id="PF00589">
    <property type="entry name" value="Phage_integrase"/>
    <property type="match status" value="1"/>
</dbReference>
<dbReference type="PROSITE" id="PS51898">
    <property type="entry name" value="TYR_RECOMBINASE"/>
    <property type="match status" value="1"/>
</dbReference>
<dbReference type="Gene3D" id="1.10.443.10">
    <property type="entry name" value="Intergrase catalytic core"/>
    <property type="match status" value="1"/>
</dbReference>
<comment type="similarity">
    <text evidence="1">Belongs to the 'phage' integrase family.</text>
</comment>
<keyword evidence="2" id="KW-0229">DNA integration</keyword>
<dbReference type="PANTHER" id="PTHR30349:SF41">
    <property type="entry name" value="INTEGRASE_RECOMBINASE PROTEIN MJ0367-RELATED"/>
    <property type="match status" value="1"/>
</dbReference>
<dbReference type="InterPro" id="IPR050090">
    <property type="entry name" value="Tyrosine_recombinase_XerCD"/>
</dbReference>
<organism evidence="8 9">
    <name type="scientific">Iningainema tapete BLCC-T55</name>
    <dbReference type="NCBI Taxonomy" id="2748662"/>
    <lineage>
        <taxon>Bacteria</taxon>
        <taxon>Bacillati</taxon>
        <taxon>Cyanobacteriota</taxon>
        <taxon>Cyanophyceae</taxon>
        <taxon>Nostocales</taxon>
        <taxon>Scytonemataceae</taxon>
        <taxon>Iningainema tapete</taxon>
    </lineage>
</organism>
<evidence type="ECO:0000256" key="4">
    <source>
        <dbReference type="ARBA" id="ARBA00023172"/>
    </source>
</evidence>
<comment type="caution">
    <text evidence="8">The sequence shown here is derived from an EMBL/GenBank/DDBJ whole genome shotgun (WGS) entry which is preliminary data.</text>
</comment>
<evidence type="ECO:0000256" key="1">
    <source>
        <dbReference type="ARBA" id="ARBA00008857"/>
    </source>
</evidence>
<dbReference type="Proteomes" id="UP000629098">
    <property type="component" value="Unassembled WGS sequence"/>
</dbReference>
<evidence type="ECO:0000313" key="9">
    <source>
        <dbReference type="Proteomes" id="UP000629098"/>
    </source>
</evidence>
<gene>
    <name evidence="8" type="ORF">ICL16_07685</name>
</gene>
<keyword evidence="4" id="KW-0233">DNA recombination</keyword>
<keyword evidence="9" id="KW-1185">Reference proteome</keyword>
<dbReference type="InterPro" id="IPR004107">
    <property type="entry name" value="Integrase_SAM-like_N"/>
</dbReference>
<protein>
    <submittedName>
        <fullName evidence="8">Tyrosine-type recombinase/integrase</fullName>
    </submittedName>
</protein>
<dbReference type="AlphaFoldDB" id="A0A8J7CBW3"/>
<feature type="domain" description="Core-binding (CB)" evidence="7">
    <location>
        <begin position="23"/>
        <end position="119"/>
    </location>
</feature>
<dbReference type="InterPro" id="IPR011010">
    <property type="entry name" value="DNA_brk_join_enz"/>
</dbReference>
<feature type="domain" description="Tyr recombinase" evidence="6">
    <location>
        <begin position="165"/>
        <end position="357"/>
    </location>
</feature>
<evidence type="ECO:0000256" key="5">
    <source>
        <dbReference type="PROSITE-ProRule" id="PRU01248"/>
    </source>
</evidence>
<evidence type="ECO:0000313" key="8">
    <source>
        <dbReference type="EMBL" id="MBD2771975.1"/>
    </source>
</evidence>
<dbReference type="Pfam" id="PF02899">
    <property type="entry name" value="Phage_int_SAM_1"/>
    <property type="match status" value="1"/>
</dbReference>
<name>A0A8J7CBW3_9CYAN</name>
<reference evidence="8" key="1">
    <citation type="submission" date="2020-09" db="EMBL/GenBank/DDBJ databases">
        <title>Iningainema tapete sp. nov. (Scytonemataceae, Cyanobacteria) from greenhouses in central Florida (USA) produces two types of nodularin with biosynthetic potential for microcystin-LR and anabaenopeptins.</title>
        <authorList>
            <person name="Berthold D.E."/>
            <person name="Lefler F.W."/>
            <person name="Huang I.-S."/>
            <person name="Abdulla H."/>
            <person name="Zimba P.V."/>
            <person name="Laughinghouse H.D. IV."/>
        </authorList>
    </citation>
    <scope>NUCLEOTIDE SEQUENCE</scope>
    <source>
        <strain evidence="8">BLCCT55</strain>
    </source>
</reference>
<accession>A0A8J7CBW3</accession>
<dbReference type="InterPro" id="IPR044068">
    <property type="entry name" value="CB"/>
</dbReference>
<dbReference type="Gene3D" id="1.10.150.130">
    <property type="match status" value="1"/>
</dbReference>
<evidence type="ECO:0000256" key="3">
    <source>
        <dbReference type="ARBA" id="ARBA00023125"/>
    </source>
</evidence>
<dbReference type="GO" id="GO:0003677">
    <property type="term" value="F:DNA binding"/>
    <property type="evidence" value="ECO:0007669"/>
    <property type="project" value="UniProtKB-UniRule"/>
</dbReference>
<dbReference type="InterPro" id="IPR013762">
    <property type="entry name" value="Integrase-like_cat_sf"/>
</dbReference>
<proteinExistence type="inferred from homology"/>
<dbReference type="InterPro" id="IPR010998">
    <property type="entry name" value="Integrase_recombinase_N"/>
</dbReference>
<dbReference type="EMBL" id="JACXAE010000032">
    <property type="protein sequence ID" value="MBD2771975.1"/>
    <property type="molecule type" value="Genomic_DNA"/>
</dbReference>
<dbReference type="SUPFAM" id="SSF56349">
    <property type="entry name" value="DNA breaking-rejoining enzymes"/>
    <property type="match status" value="1"/>
</dbReference>
<evidence type="ECO:0000259" key="7">
    <source>
        <dbReference type="PROSITE" id="PS51900"/>
    </source>
</evidence>
<sequence>MKVQKGILPNSDKTVWIVLDDNYLPIEPIQKYLHYLDSVGRSPNTIQVYAYNLKLFWEFLRDSKVGWREVYLEELSNFIHWLRNPNAGVLSIQQEVSQRCEKTINHCLTTVCGFYDFQERIGETVGVDAERYKLQPGSKYKPFLHHISKGKEVKTRLLKIKEPSTFPGCLTPEQVNTLVEACNTLRDKFLIRLLYETGLRIGEALGLRHEDMVTGTHNEIHIVPRLDNINLVRTKSGVERTVHVSKELMQWYSAYLCDEYPQDIDCDFVFVVIKVLAKGEIGRPLAYKTIDSLFRRLSKKIGIKVNPHLLRHSHATELIRAGWDMTHVQKRLGHTDIQTTVNTYVHLKDDDLKEAYKEYLQRQIKNK</sequence>
<dbReference type="GO" id="GO:0006310">
    <property type="term" value="P:DNA recombination"/>
    <property type="evidence" value="ECO:0007669"/>
    <property type="project" value="UniProtKB-KW"/>
</dbReference>
<keyword evidence="3 5" id="KW-0238">DNA-binding</keyword>
<evidence type="ECO:0000256" key="2">
    <source>
        <dbReference type="ARBA" id="ARBA00022908"/>
    </source>
</evidence>
<dbReference type="PANTHER" id="PTHR30349">
    <property type="entry name" value="PHAGE INTEGRASE-RELATED"/>
    <property type="match status" value="1"/>
</dbReference>
<dbReference type="InterPro" id="IPR002104">
    <property type="entry name" value="Integrase_catalytic"/>
</dbReference>